<name>A0A7S3YSR2_9EUKA</name>
<feature type="region of interest" description="Disordered" evidence="1">
    <location>
        <begin position="190"/>
        <end position="213"/>
    </location>
</feature>
<dbReference type="AlphaFoldDB" id="A0A7S3YSR2"/>
<gene>
    <name evidence="2" type="ORF">LGLO00237_LOCUS12389</name>
</gene>
<evidence type="ECO:0000313" key="2">
    <source>
        <dbReference type="EMBL" id="CAE0660802.1"/>
    </source>
</evidence>
<sequence length="304" mass="35028">MAANRRSVPYDGMLSMQMDEELTKAQEELVIVRKKFLENLKSSEMTPAEKIREFIMVRTKVDQYEPTRKEASHIHRAKEAPITLRLGVGVASLYVLFSKANMMSKTLTLLCSVPVFGAVRRIERDLETKELVLQPNSRLAHDCRKFLQEIDPGNPILKRYREIALDSAEDDKYEAQYAQEEEQRAKLLERASLSKASNSHTENTESSRRVGDQVEVEVDSDLVQYETVDTIDTVEPFEPLVPLEPLDKFETLEKLEPLEPLEIDNPRDDSNETVPPFHRQIQNVSDRIHISFIFLLMYKNSCLC</sequence>
<reference evidence="2" key="1">
    <citation type="submission" date="2021-01" db="EMBL/GenBank/DDBJ databases">
        <authorList>
            <person name="Corre E."/>
            <person name="Pelletier E."/>
            <person name="Niang G."/>
            <person name="Scheremetjew M."/>
            <person name="Finn R."/>
            <person name="Kale V."/>
            <person name="Holt S."/>
            <person name="Cochrane G."/>
            <person name="Meng A."/>
            <person name="Brown T."/>
            <person name="Cohen L."/>
        </authorList>
    </citation>
    <scope>NUCLEOTIDE SEQUENCE</scope>
    <source>
        <strain evidence="2">CCCM811</strain>
    </source>
</reference>
<dbReference type="EMBL" id="HBIV01017027">
    <property type="protein sequence ID" value="CAE0660802.1"/>
    <property type="molecule type" value="Transcribed_RNA"/>
</dbReference>
<proteinExistence type="predicted"/>
<protein>
    <submittedName>
        <fullName evidence="2">Uncharacterized protein</fullName>
    </submittedName>
</protein>
<evidence type="ECO:0000256" key="1">
    <source>
        <dbReference type="SAM" id="MobiDB-lite"/>
    </source>
</evidence>
<feature type="compositionally biased region" description="Basic and acidic residues" evidence="1">
    <location>
        <begin position="202"/>
        <end position="212"/>
    </location>
</feature>
<organism evidence="2">
    <name type="scientific">Lotharella globosa</name>
    <dbReference type="NCBI Taxonomy" id="91324"/>
    <lineage>
        <taxon>Eukaryota</taxon>
        <taxon>Sar</taxon>
        <taxon>Rhizaria</taxon>
        <taxon>Cercozoa</taxon>
        <taxon>Chlorarachniophyceae</taxon>
        <taxon>Lotharella</taxon>
    </lineage>
</organism>
<accession>A0A7S3YSR2</accession>